<gene>
    <name evidence="4" type="ORF">FVE85_0345</name>
</gene>
<keyword evidence="3" id="KW-0732">Signal</keyword>
<keyword evidence="2" id="KW-1133">Transmembrane helix</keyword>
<feature type="signal peptide" evidence="3">
    <location>
        <begin position="1"/>
        <end position="35"/>
    </location>
</feature>
<name>A0A5J4YZ71_PORPP</name>
<keyword evidence="2" id="KW-0812">Transmembrane</keyword>
<dbReference type="EMBL" id="VRMN01000002">
    <property type="protein sequence ID" value="KAA8496616.1"/>
    <property type="molecule type" value="Genomic_DNA"/>
</dbReference>
<protein>
    <submittedName>
        <fullName evidence="4">Uncharacterized protein</fullName>
    </submittedName>
</protein>
<dbReference type="SUPFAM" id="SSF63829">
    <property type="entry name" value="Calcium-dependent phosphotriesterase"/>
    <property type="match status" value="1"/>
</dbReference>
<proteinExistence type="predicted"/>
<evidence type="ECO:0000313" key="4">
    <source>
        <dbReference type="EMBL" id="KAA8496616.1"/>
    </source>
</evidence>
<evidence type="ECO:0000313" key="5">
    <source>
        <dbReference type="Proteomes" id="UP000324585"/>
    </source>
</evidence>
<dbReference type="Proteomes" id="UP000324585">
    <property type="component" value="Unassembled WGS sequence"/>
</dbReference>
<keyword evidence="5" id="KW-1185">Reference proteome</keyword>
<evidence type="ECO:0000256" key="1">
    <source>
        <dbReference type="SAM" id="MobiDB-lite"/>
    </source>
</evidence>
<organism evidence="4 5">
    <name type="scientific">Porphyridium purpureum</name>
    <name type="common">Red alga</name>
    <name type="synonym">Porphyridium cruentum</name>
    <dbReference type="NCBI Taxonomy" id="35688"/>
    <lineage>
        <taxon>Eukaryota</taxon>
        <taxon>Rhodophyta</taxon>
        <taxon>Bangiophyceae</taxon>
        <taxon>Porphyridiales</taxon>
        <taxon>Porphyridiaceae</taxon>
        <taxon>Porphyridium</taxon>
    </lineage>
</organism>
<dbReference type="AlphaFoldDB" id="A0A5J4YZ71"/>
<dbReference type="InterPro" id="IPR052918">
    <property type="entry name" value="Motility_Chemotaxis_Reg"/>
</dbReference>
<accession>A0A5J4YZ71</accession>
<feature type="chain" id="PRO_5023836164" evidence="3">
    <location>
        <begin position="36"/>
        <end position="631"/>
    </location>
</feature>
<keyword evidence="2" id="KW-0472">Membrane</keyword>
<sequence length="631" mass="66797">MDNMSSLRQGTRAGRASQMTTLVLLVMSMVWIAQAVPINTTYRSSKQKQAEALPVLDSLISTAALKPMLTVRQFSDSNGLRSRQFETSVQSHRATSLALNKQKTGVYVAGSMSIQHLDSLSNAAVGTSQDAFLMFVSESNFEPHWVHQFGSTGDDFFGDVVVSSSGDVYAFGWTRGTFASSPNPNAGAKDCLMVKFNENGQVQTVRTFGSSGDDYITRVHYDADDDAFFVSGHLGGDEMLADFKALDPSYPQGRGFVAKFDSQLELVVGLYTGHTKHDVGTGITFDGNGGFYFSFATFSPRGTVYSVVQKIDKHGNTLWTADTSSMTVAPAHGLSMWYDESTTPPRPLVVLSGALYANEAYKLSIIALRADDGGLVQVVSGCCESGFAKASGGMVVTSGNYIVALGHHAEQQNGLGEKSPVLVSVTPTGHAVSKKLSSVVTEDHDVRMSHPIVLNGTIYFASTKGADFTLHAYAIAGVFDNETIDDAEIGGILVDGAGAGENAGAGNSPGSQTGGGEGELGVGAIIGIVVGAAAVALLLAGLLILGLYGGRNGSERDRRNVRPENPPPTPFDVLSLDDNMDADSRGSHASLLTPGRSREDSQEEQDDIDASQSNDGTIEDGTTVVYRYDPI</sequence>
<reference evidence="5" key="1">
    <citation type="journal article" date="2019" name="Nat. Commun.">
        <title>Expansion of phycobilisome linker gene families in mesophilic red algae.</title>
        <authorList>
            <person name="Lee J."/>
            <person name="Kim D."/>
            <person name="Bhattacharya D."/>
            <person name="Yoon H.S."/>
        </authorList>
    </citation>
    <scope>NUCLEOTIDE SEQUENCE [LARGE SCALE GENOMIC DNA]</scope>
    <source>
        <strain evidence="5">CCMP 1328</strain>
    </source>
</reference>
<feature type="transmembrane region" description="Helical" evidence="2">
    <location>
        <begin position="520"/>
        <end position="549"/>
    </location>
</feature>
<dbReference type="PANTHER" id="PTHR35580">
    <property type="entry name" value="CELL SURFACE GLYCOPROTEIN (S-LAYER PROTEIN)-LIKE PROTEIN"/>
    <property type="match status" value="1"/>
</dbReference>
<feature type="region of interest" description="Disordered" evidence="1">
    <location>
        <begin position="554"/>
        <end position="623"/>
    </location>
</feature>
<evidence type="ECO:0000256" key="3">
    <source>
        <dbReference type="SAM" id="SignalP"/>
    </source>
</evidence>
<evidence type="ECO:0000256" key="2">
    <source>
        <dbReference type="SAM" id="Phobius"/>
    </source>
</evidence>
<dbReference type="PANTHER" id="PTHR35580:SF1">
    <property type="entry name" value="PHYTASE-LIKE DOMAIN-CONTAINING PROTEIN"/>
    <property type="match status" value="1"/>
</dbReference>
<comment type="caution">
    <text evidence="4">The sequence shown here is derived from an EMBL/GenBank/DDBJ whole genome shotgun (WGS) entry which is preliminary data.</text>
</comment>